<dbReference type="InterPro" id="IPR025110">
    <property type="entry name" value="AMP-bd_C"/>
</dbReference>
<dbReference type="Pfam" id="PF00501">
    <property type="entry name" value="AMP-binding"/>
    <property type="match status" value="1"/>
</dbReference>
<name>A0A432X146_9GAMM</name>
<dbReference type="CDD" id="cd12119">
    <property type="entry name" value="ttLC_FACS_AlkK_like"/>
    <property type="match status" value="1"/>
</dbReference>
<feature type="domain" description="AMP-binding enzyme C-terminal" evidence="6">
    <location>
        <begin position="446"/>
        <end position="520"/>
    </location>
</feature>
<dbReference type="SUPFAM" id="SSF56801">
    <property type="entry name" value="Acetyl-CoA synthetase-like"/>
    <property type="match status" value="1"/>
</dbReference>
<comment type="similarity">
    <text evidence="1">Belongs to the ATP-dependent AMP-binding enzyme family.</text>
</comment>
<dbReference type="GO" id="GO:0016874">
    <property type="term" value="F:ligase activity"/>
    <property type="evidence" value="ECO:0007669"/>
    <property type="project" value="UniProtKB-KW"/>
</dbReference>
<dbReference type="Proteomes" id="UP000286976">
    <property type="component" value="Unassembled WGS sequence"/>
</dbReference>
<dbReference type="NCBIfam" id="NF004837">
    <property type="entry name" value="PRK06187.1"/>
    <property type="match status" value="1"/>
</dbReference>
<comment type="caution">
    <text evidence="7">The sequence shown here is derived from an EMBL/GenBank/DDBJ whole genome shotgun (WGS) entry which is preliminary data.</text>
</comment>
<feature type="domain" description="AMP-dependent synthetase/ligase" evidence="5">
    <location>
        <begin position="25"/>
        <end position="399"/>
    </location>
</feature>
<dbReference type="OrthoDB" id="9803968at2"/>
<evidence type="ECO:0000313" key="8">
    <source>
        <dbReference type="Proteomes" id="UP000286976"/>
    </source>
</evidence>
<dbReference type="AlphaFoldDB" id="A0A432X146"/>
<keyword evidence="4" id="KW-0443">Lipid metabolism</keyword>
<dbReference type="InterPro" id="IPR042099">
    <property type="entry name" value="ANL_N_sf"/>
</dbReference>
<dbReference type="PROSITE" id="PS00455">
    <property type="entry name" value="AMP_BINDING"/>
    <property type="match status" value="1"/>
</dbReference>
<dbReference type="PANTHER" id="PTHR43859">
    <property type="entry name" value="ACYL-ACTIVATING ENZYME"/>
    <property type="match status" value="1"/>
</dbReference>
<reference evidence="7 8" key="1">
    <citation type="journal article" date="2011" name="Front. Microbiol.">
        <title>Genomic signatures of strain selection and enhancement in Bacillus atrophaeus var. globigii, a historical biowarfare simulant.</title>
        <authorList>
            <person name="Gibbons H.S."/>
            <person name="Broomall S.M."/>
            <person name="McNew L.A."/>
            <person name="Daligault H."/>
            <person name="Chapman C."/>
            <person name="Bruce D."/>
            <person name="Karavis M."/>
            <person name="Krepps M."/>
            <person name="McGregor P.A."/>
            <person name="Hong C."/>
            <person name="Park K.H."/>
            <person name="Akmal A."/>
            <person name="Feldman A."/>
            <person name="Lin J.S."/>
            <person name="Chang W.E."/>
            <person name="Higgs B.W."/>
            <person name="Demirev P."/>
            <person name="Lindquist J."/>
            <person name="Liem A."/>
            <person name="Fochler E."/>
            <person name="Read T.D."/>
            <person name="Tapia R."/>
            <person name="Johnson S."/>
            <person name="Bishop-Lilly K.A."/>
            <person name="Detter C."/>
            <person name="Han C."/>
            <person name="Sozhamannan S."/>
            <person name="Rosenzweig C.N."/>
            <person name="Skowronski E.W."/>
        </authorList>
    </citation>
    <scope>NUCLEOTIDE SEQUENCE [LARGE SCALE GENOMIC DNA]</scope>
    <source>
        <strain evidence="7 8">AIT1</strain>
    </source>
</reference>
<evidence type="ECO:0000256" key="2">
    <source>
        <dbReference type="ARBA" id="ARBA00022598"/>
    </source>
</evidence>
<dbReference type="FunFam" id="3.30.300.30:FF:000008">
    <property type="entry name" value="2,3-dihydroxybenzoate-AMP ligase"/>
    <property type="match status" value="1"/>
</dbReference>
<evidence type="ECO:0000256" key="1">
    <source>
        <dbReference type="ARBA" id="ARBA00006432"/>
    </source>
</evidence>
<keyword evidence="3" id="KW-0276">Fatty acid metabolism</keyword>
<organism evidence="7 8">
    <name type="scientific">Aliidiomarina taiwanensis</name>
    <dbReference type="NCBI Taxonomy" id="946228"/>
    <lineage>
        <taxon>Bacteria</taxon>
        <taxon>Pseudomonadati</taxon>
        <taxon>Pseudomonadota</taxon>
        <taxon>Gammaproteobacteria</taxon>
        <taxon>Alteromonadales</taxon>
        <taxon>Idiomarinaceae</taxon>
        <taxon>Aliidiomarina</taxon>
    </lineage>
</organism>
<evidence type="ECO:0000259" key="5">
    <source>
        <dbReference type="Pfam" id="PF00501"/>
    </source>
</evidence>
<evidence type="ECO:0000313" key="7">
    <source>
        <dbReference type="EMBL" id="RUO39831.1"/>
    </source>
</evidence>
<accession>A0A432X146</accession>
<dbReference type="InterPro" id="IPR045851">
    <property type="entry name" value="AMP-bd_C_sf"/>
</dbReference>
<dbReference type="GO" id="GO:0006631">
    <property type="term" value="P:fatty acid metabolic process"/>
    <property type="evidence" value="ECO:0007669"/>
    <property type="project" value="UniProtKB-KW"/>
</dbReference>
<protein>
    <submittedName>
        <fullName evidence="7">Long-chain fatty acid--CoA ligase</fullName>
    </submittedName>
</protein>
<dbReference type="InterPro" id="IPR020845">
    <property type="entry name" value="AMP-binding_CS"/>
</dbReference>
<keyword evidence="8" id="KW-1185">Reference proteome</keyword>
<evidence type="ECO:0000259" key="6">
    <source>
        <dbReference type="Pfam" id="PF13193"/>
    </source>
</evidence>
<dbReference type="InterPro" id="IPR000873">
    <property type="entry name" value="AMP-dep_synth/lig_dom"/>
</dbReference>
<dbReference type="EMBL" id="PIPQ01000005">
    <property type="protein sequence ID" value="RUO39831.1"/>
    <property type="molecule type" value="Genomic_DNA"/>
</dbReference>
<evidence type="ECO:0000256" key="3">
    <source>
        <dbReference type="ARBA" id="ARBA00022832"/>
    </source>
</evidence>
<dbReference type="PANTHER" id="PTHR43859:SF4">
    <property type="entry name" value="BUTANOATE--COA LIGASE AAE1-RELATED"/>
    <property type="match status" value="1"/>
</dbReference>
<dbReference type="Gene3D" id="3.40.50.12780">
    <property type="entry name" value="N-terminal domain of ligase-like"/>
    <property type="match status" value="1"/>
</dbReference>
<evidence type="ECO:0000256" key="4">
    <source>
        <dbReference type="ARBA" id="ARBA00023098"/>
    </source>
</evidence>
<sequence>MLGQMMPFQLTIQSVIRHASRLYNDTEIVSVTADHPQHRYTLGDALARAGQLANGFEALGLKKGDRVATMAWNDFRHFELYFGISGFGGVTHTINPRLHPEQLIYIMNDASDKVLFIDPMFVPLIDAIRSQLKTVEHVVVMTSDAGSVGDYLLYEDFLAAHSSEYAWPEDTDEHQAAALCYTSGTTGNPKGVLYSHRTMLLHAMGLSQPDALCLSRQSVILPVVPMFHINAWSIPFACAMIGTKIVFPGPKVMDFEALTNMFIDEKVTLTAGVPTIWGGMAQYLQKTGKKVPHLERMVVGGSACPPYLMEYFSKEQGVNVIHAWGMTETSPLGTCNSSLPAAASSWDADKQHQQRLKQGYPVFGVELKIVDEAGEELPWDGTTQGYLHIRGLWICDGYFNQPDTRGNDWFDTGDIAVIDEFGCMRIMDRAKDLIKSGGEWISSSDIENIVQGHPDILQAAVIATAHPKWDERPLLIVVPKEGVQVKGDELLKYLEGKVATWWIPDDVLFAESLPINATGKVQKNELRETYQDYKHADFSA</sequence>
<dbReference type="RefSeq" id="WP_126757706.1">
    <property type="nucleotide sequence ID" value="NZ_PIPQ01000005.1"/>
</dbReference>
<dbReference type="Gene3D" id="3.30.300.30">
    <property type="match status" value="1"/>
</dbReference>
<gene>
    <name evidence="7" type="ORF">CWE15_08740</name>
</gene>
<proteinExistence type="inferred from homology"/>
<keyword evidence="2 7" id="KW-0436">Ligase</keyword>
<dbReference type="Pfam" id="PF13193">
    <property type="entry name" value="AMP-binding_C"/>
    <property type="match status" value="1"/>
</dbReference>